<proteinExistence type="inferred from homology"/>
<keyword evidence="3 7" id="KW-0805">Transcription regulation</keyword>
<keyword evidence="5 7" id="KW-0804">Transcription</keyword>
<dbReference type="GO" id="GO:0001096">
    <property type="term" value="F:TFIIF-class transcription factor complex binding"/>
    <property type="evidence" value="ECO:0007669"/>
    <property type="project" value="TreeGrafter"/>
</dbReference>
<organism evidence="9 10">
    <name type="scientific">Arabis nemorensis</name>
    <dbReference type="NCBI Taxonomy" id="586526"/>
    <lineage>
        <taxon>Eukaryota</taxon>
        <taxon>Viridiplantae</taxon>
        <taxon>Streptophyta</taxon>
        <taxon>Embryophyta</taxon>
        <taxon>Tracheophyta</taxon>
        <taxon>Spermatophyta</taxon>
        <taxon>Magnoliopsida</taxon>
        <taxon>eudicotyledons</taxon>
        <taxon>Gunneridae</taxon>
        <taxon>Pentapetalae</taxon>
        <taxon>rosids</taxon>
        <taxon>malvids</taxon>
        <taxon>Brassicales</taxon>
        <taxon>Brassicaceae</taxon>
        <taxon>Arabideae</taxon>
        <taxon>Arabis</taxon>
    </lineage>
</organism>
<protein>
    <recommendedName>
        <fullName evidence="7">Transcription initiation factor IIF subunit alpha</fullName>
    </recommendedName>
</protein>
<keyword evidence="6 7" id="KW-0539">Nucleus</keyword>
<evidence type="ECO:0000256" key="1">
    <source>
        <dbReference type="ARBA" id="ARBA00004123"/>
    </source>
</evidence>
<comment type="function">
    <text evidence="7">TFIIF is a general transcription initiation factor that binds to RNA polymerase II and helps to recruit it to the initiation complex in collaboration with TFIIB. It promotes transcription elongation.</text>
</comment>
<accession>A0A565ASG0</accession>
<dbReference type="PANTHER" id="PTHR13011">
    <property type="entry name" value="TFIIF-ALPHA"/>
    <property type="match status" value="1"/>
</dbReference>
<feature type="region of interest" description="Disordered" evidence="8">
    <location>
        <begin position="164"/>
        <end position="285"/>
    </location>
</feature>
<comment type="subcellular location">
    <subcellularLocation>
        <location evidence="1 7">Nucleus</location>
    </subcellularLocation>
</comment>
<sequence length="345" mass="38289">MAICSKCGSDSDVGLTTCRHASVCRPCFKSMAINKEICSSCGVMATLWIQEFDVRLCPETDKNFFGATFGGKPLPDLKGHQLSLYKSPNLGQESSNKKEPWILKDLTSNVEYKGRHVNPKTTERNFFLIRQEDGSFVATPAYDCYDFERVRKECEAPIEQVEAEMASRKRAEAKMDKRIQSLRRNRNTEKPPPLNKEEEDSDGQGSSSGQSQRDDWDHVDSFSDDEEVSMDDIESTFLVSEDDDDSRLIMKKSKRRLKGSHGTKLDVKDDAGAAGPSEKITGLEGNTGDVVMENTQVKEDAGAAGPSKEKTGLEGNPDTMIAAALEERKKDSTGIEEEHSMHIEG</sequence>
<feature type="compositionally biased region" description="Basic and acidic residues" evidence="8">
    <location>
        <begin position="212"/>
        <end position="221"/>
    </location>
</feature>
<evidence type="ECO:0000256" key="3">
    <source>
        <dbReference type="ARBA" id="ARBA00023015"/>
    </source>
</evidence>
<dbReference type="PANTHER" id="PTHR13011:SF0">
    <property type="entry name" value="GENERAL TRANSCRIPTION FACTOR IIF SUBUNIT 1"/>
    <property type="match status" value="1"/>
</dbReference>
<keyword evidence="4 7" id="KW-0238">DNA-binding</keyword>
<evidence type="ECO:0000256" key="7">
    <source>
        <dbReference type="RuleBase" id="RU366044"/>
    </source>
</evidence>
<dbReference type="Pfam" id="PF05793">
    <property type="entry name" value="TFIIF_alpha"/>
    <property type="match status" value="1"/>
</dbReference>
<reference evidence="9" key="1">
    <citation type="submission" date="2019-07" db="EMBL/GenBank/DDBJ databases">
        <authorList>
            <person name="Dittberner H."/>
        </authorList>
    </citation>
    <scope>NUCLEOTIDE SEQUENCE [LARGE SCALE GENOMIC DNA]</scope>
</reference>
<evidence type="ECO:0000256" key="5">
    <source>
        <dbReference type="ARBA" id="ARBA00023163"/>
    </source>
</evidence>
<feature type="compositionally biased region" description="Basic and acidic residues" evidence="8">
    <location>
        <begin position="298"/>
        <end position="312"/>
    </location>
</feature>
<feature type="region of interest" description="Disordered" evidence="8">
    <location>
        <begin position="298"/>
        <end position="317"/>
    </location>
</feature>
<evidence type="ECO:0000313" key="10">
    <source>
        <dbReference type="Proteomes" id="UP000489600"/>
    </source>
</evidence>
<name>A0A565ASG0_9BRAS</name>
<evidence type="ECO:0000313" key="9">
    <source>
        <dbReference type="EMBL" id="VVA91833.1"/>
    </source>
</evidence>
<comment type="similarity">
    <text evidence="2 7">Belongs to the TFIIF alpha subunit family.</text>
</comment>
<keyword evidence="10" id="KW-1185">Reference proteome</keyword>
<gene>
    <name evidence="9" type="ORF">ANE_LOCUS2278</name>
</gene>
<dbReference type="GO" id="GO:0032968">
    <property type="term" value="P:positive regulation of transcription elongation by RNA polymerase II"/>
    <property type="evidence" value="ECO:0007669"/>
    <property type="project" value="InterPro"/>
</dbReference>
<dbReference type="GO" id="GO:0003677">
    <property type="term" value="F:DNA binding"/>
    <property type="evidence" value="ECO:0007669"/>
    <property type="project" value="UniProtKB-KW"/>
</dbReference>
<evidence type="ECO:0000256" key="6">
    <source>
        <dbReference type="ARBA" id="ARBA00023242"/>
    </source>
</evidence>
<dbReference type="Proteomes" id="UP000489600">
    <property type="component" value="Unassembled WGS sequence"/>
</dbReference>
<dbReference type="EMBL" id="CABITT030000001">
    <property type="protein sequence ID" value="VVA91833.1"/>
    <property type="molecule type" value="Genomic_DNA"/>
</dbReference>
<dbReference type="AlphaFoldDB" id="A0A565ASG0"/>
<dbReference type="GO" id="GO:0005674">
    <property type="term" value="C:transcription factor TFIIF complex"/>
    <property type="evidence" value="ECO:0007669"/>
    <property type="project" value="TreeGrafter"/>
</dbReference>
<feature type="compositionally biased region" description="Basic and acidic residues" evidence="8">
    <location>
        <begin position="165"/>
        <end position="179"/>
    </location>
</feature>
<dbReference type="InterPro" id="IPR008851">
    <property type="entry name" value="TFIIF-alpha"/>
</dbReference>
<evidence type="ECO:0000256" key="2">
    <source>
        <dbReference type="ARBA" id="ARBA00005249"/>
    </source>
</evidence>
<dbReference type="GO" id="GO:0016251">
    <property type="term" value="F:RNA polymerase II general transcription initiation factor activity"/>
    <property type="evidence" value="ECO:0007669"/>
    <property type="project" value="TreeGrafter"/>
</dbReference>
<evidence type="ECO:0000256" key="4">
    <source>
        <dbReference type="ARBA" id="ARBA00023125"/>
    </source>
</evidence>
<evidence type="ECO:0000256" key="8">
    <source>
        <dbReference type="SAM" id="MobiDB-lite"/>
    </source>
</evidence>
<dbReference type="InterPro" id="IPR011039">
    <property type="entry name" value="TFIIF_interaction"/>
</dbReference>
<dbReference type="SUPFAM" id="SSF50916">
    <property type="entry name" value="Rap30/74 interaction domains"/>
    <property type="match status" value="1"/>
</dbReference>
<feature type="compositionally biased region" description="Acidic residues" evidence="8">
    <location>
        <begin position="222"/>
        <end position="245"/>
    </location>
</feature>
<comment type="caution">
    <text evidence="9">The sequence shown here is derived from an EMBL/GenBank/DDBJ whole genome shotgun (WGS) entry which is preliminary data.</text>
</comment>
<dbReference type="GO" id="GO:0006367">
    <property type="term" value="P:transcription initiation at RNA polymerase II promoter"/>
    <property type="evidence" value="ECO:0007669"/>
    <property type="project" value="InterPro"/>
</dbReference>
<feature type="compositionally biased region" description="Basic residues" evidence="8">
    <location>
        <begin position="249"/>
        <end position="261"/>
    </location>
</feature>